<organism evidence="4 5">
    <name type="scientific">Cyprinus carpio</name>
    <name type="common">Common carp</name>
    <dbReference type="NCBI Taxonomy" id="7962"/>
    <lineage>
        <taxon>Eukaryota</taxon>
        <taxon>Metazoa</taxon>
        <taxon>Chordata</taxon>
        <taxon>Craniata</taxon>
        <taxon>Vertebrata</taxon>
        <taxon>Euteleostomi</taxon>
        <taxon>Actinopterygii</taxon>
        <taxon>Neopterygii</taxon>
        <taxon>Teleostei</taxon>
        <taxon>Ostariophysi</taxon>
        <taxon>Cypriniformes</taxon>
        <taxon>Cyprinidae</taxon>
        <taxon>Cyprininae</taxon>
        <taxon>Cyprinus</taxon>
    </lineage>
</organism>
<evidence type="ECO:0000259" key="3">
    <source>
        <dbReference type="Pfam" id="PF23283"/>
    </source>
</evidence>
<accession>A0A8C2JUT8</accession>
<dbReference type="Proteomes" id="UP000694701">
    <property type="component" value="Unplaced"/>
</dbReference>
<dbReference type="PANTHER" id="PTHR36191">
    <property type="entry name" value="ENDO/EXONUCLEASE/PHOSPHATASE DOMAIN-CONTAINING PROTEIN-RELATED"/>
    <property type="match status" value="1"/>
</dbReference>
<keyword evidence="1" id="KW-0732">Signal</keyword>
<proteinExistence type="predicted"/>
<name>A0A8C2JUT8_CYPCA</name>
<evidence type="ECO:0000313" key="4">
    <source>
        <dbReference type="Ensembl" id="ENSCCRP00020098892.1"/>
    </source>
</evidence>
<dbReference type="PANTHER" id="PTHR36191:SF4">
    <property type="entry name" value="VWFD DOMAIN-CONTAINING PROTEIN"/>
    <property type="match status" value="1"/>
</dbReference>
<evidence type="ECO:0000256" key="1">
    <source>
        <dbReference type="ARBA" id="ARBA00022729"/>
    </source>
</evidence>
<reference evidence="4" key="1">
    <citation type="submission" date="2025-08" db="UniProtKB">
        <authorList>
            <consortium name="Ensembl"/>
        </authorList>
    </citation>
    <scope>IDENTIFICATION</scope>
</reference>
<dbReference type="Pfam" id="PF23283">
    <property type="entry name" value="D8C_UMOD"/>
    <property type="match status" value="1"/>
</dbReference>
<evidence type="ECO:0000256" key="2">
    <source>
        <dbReference type="ARBA" id="ARBA00023157"/>
    </source>
</evidence>
<dbReference type="AlphaFoldDB" id="A0A8C2JUT8"/>
<feature type="domain" description="UMOD/GP2/OIT3-like D8C" evidence="3">
    <location>
        <begin position="65"/>
        <end position="152"/>
    </location>
</feature>
<dbReference type="InterPro" id="IPR057774">
    <property type="entry name" value="D8C_UMOD/GP2/OIT3-like"/>
</dbReference>
<evidence type="ECO:0000313" key="5">
    <source>
        <dbReference type="Proteomes" id="UP000694701"/>
    </source>
</evidence>
<dbReference type="Ensembl" id="ENSCCRT00020108126.1">
    <property type="protein sequence ID" value="ENSCCRP00020098892.1"/>
    <property type="gene ID" value="ENSCCRG00020045465.1"/>
</dbReference>
<sequence>MTSECVLNIATFLSNRIFVDIFFTVYPSVDPCYNYSVLDDPWRATNNINASVRKCDTSVTWRGWYRLFINGLSAQIPDTCVEKAGCGTDIPLWIRDGHPSLQDGVVTRDVCGPWKNYCCFYGSYPIKVKACPGNYYVYELITPTYCNYSYCAGNYIYMISDKGVWVPNNQHLTW</sequence>
<protein>
    <recommendedName>
        <fullName evidence="3">UMOD/GP2/OIT3-like D8C domain-containing protein</fullName>
    </recommendedName>
</protein>
<keyword evidence="2" id="KW-1015">Disulfide bond</keyword>